<dbReference type="PANTHER" id="PTHR43236">
    <property type="entry name" value="ANTITOXIN HIGA1"/>
    <property type="match status" value="1"/>
</dbReference>
<dbReference type="RefSeq" id="WP_060933242.1">
    <property type="nucleotide sequence ID" value="NZ_KQ960556.1"/>
</dbReference>
<evidence type="ECO:0000313" key="2">
    <source>
        <dbReference type="EMBL" id="KXB75536.1"/>
    </source>
</evidence>
<dbReference type="Pfam" id="PF06114">
    <property type="entry name" value="Peptidase_M78"/>
    <property type="match status" value="1"/>
</dbReference>
<dbReference type="Proteomes" id="UP000070531">
    <property type="component" value="Unassembled WGS sequence"/>
</dbReference>
<name>A0A134B6I1_9BACT</name>
<reference evidence="2 3" key="1">
    <citation type="submission" date="2016-01" db="EMBL/GenBank/DDBJ databases">
        <authorList>
            <person name="Oliw E.H."/>
        </authorList>
    </citation>
    <scope>NUCLEOTIDE SEQUENCE [LARGE SCALE GENOMIC DNA]</scope>
    <source>
        <strain evidence="2 3">DNF00307</strain>
    </source>
</reference>
<feature type="domain" description="IrrE N-terminal-like" evidence="1">
    <location>
        <begin position="188"/>
        <end position="293"/>
    </location>
</feature>
<comment type="caution">
    <text evidence="2">The sequence shown here is derived from an EMBL/GenBank/DDBJ whole genome shotgun (WGS) entry which is preliminary data.</text>
</comment>
<dbReference type="PANTHER" id="PTHR43236:SF2">
    <property type="entry name" value="BLL0069 PROTEIN"/>
    <property type="match status" value="1"/>
</dbReference>
<dbReference type="STRING" id="419005.HMPREF1860_01820"/>
<dbReference type="AlphaFoldDB" id="A0A134B6I1"/>
<organism evidence="2">
    <name type="scientific">Prevotella amnii</name>
    <dbReference type="NCBI Taxonomy" id="419005"/>
    <lineage>
        <taxon>Bacteria</taxon>
        <taxon>Pseudomonadati</taxon>
        <taxon>Bacteroidota</taxon>
        <taxon>Bacteroidia</taxon>
        <taxon>Bacteroidales</taxon>
        <taxon>Prevotellaceae</taxon>
        <taxon>Prevotella</taxon>
    </lineage>
</organism>
<proteinExistence type="predicted"/>
<gene>
    <name evidence="2" type="ORF">HMPREF1860_01820</name>
</gene>
<dbReference type="EMBL" id="LSDL01000118">
    <property type="protein sequence ID" value="KXB75536.1"/>
    <property type="molecule type" value="Genomic_DNA"/>
</dbReference>
<dbReference type="InterPro" id="IPR010359">
    <property type="entry name" value="IrrE_HExxH"/>
</dbReference>
<dbReference type="InterPro" id="IPR052345">
    <property type="entry name" value="Rad_response_metalloprotease"/>
</dbReference>
<protein>
    <recommendedName>
        <fullName evidence="1">IrrE N-terminal-like domain-containing protein</fullName>
    </recommendedName>
</protein>
<sequence>MAVVDRIRIHAERYIWAIQRAGLTVDDYIERHPKVVLASWLDGTKEPTIRQLEDFAKSVNVPFGFLFLETVPEETIPFPVFRGEAGQYNHFDLNVYDTVNIVQQRQDWLEDYLTNNDLDTCSLVGSVTLETSVFETVNKLRKTLNLECRWAFPLATAETAVNKVTEMLENAGIFVAYNGVVGNNTHRPLKVSECRGFALVNPIAPYIFVNSGDAPTAQLFTLIHEAVHLMLGVSAGHATIDDTLSHDAYESYCDRVAAEFLVPRQELNNIWNGDIKYVARKFRVSELVVARRAHDLGVLSDRDYRKFWIEYSHRPIYQKKKGNGGSFYRTSVKRVGRLFAIHVKNAVGSRQLSYTEAYRLTGLYGKTYTKFMNANI</sequence>
<evidence type="ECO:0000259" key="1">
    <source>
        <dbReference type="Pfam" id="PF06114"/>
    </source>
</evidence>
<accession>A0A134B6I1</accession>
<dbReference type="PATRIC" id="fig|419005.5.peg.1815"/>
<dbReference type="Gene3D" id="1.10.10.2910">
    <property type="match status" value="1"/>
</dbReference>
<evidence type="ECO:0000313" key="3">
    <source>
        <dbReference type="Proteomes" id="UP000070531"/>
    </source>
</evidence>